<dbReference type="GeneID" id="20674475"/>
<protein>
    <submittedName>
        <fullName evidence="3">Uncharacterized protein</fullName>
    </submittedName>
</protein>
<evidence type="ECO:0000256" key="2">
    <source>
        <dbReference type="SAM" id="SignalP"/>
    </source>
</evidence>
<organism evidence="3 4">
    <name type="scientific">Heterobasidion irregulare (strain TC 32-1)</name>
    <dbReference type="NCBI Taxonomy" id="747525"/>
    <lineage>
        <taxon>Eukaryota</taxon>
        <taxon>Fungi</taxon>
        <taxon>Dikarya</taxon>
        <taxon>Basidiomycota</taxon>
        <taxon>Agaricomycotina</taxon>
        <taxon>Agaricomycetes</taxon>
        <taxon>Russulales</taxon>
        <taxon>Bondarzewiaceae</taxon>
        <taxon>Heterobasidion</taxon>
        <taxon>Heterobasidion annosum species complex</taxon>
    </lineage>
</organism>
<feature type="transmembrane region" description="Helical" evidence="1">
    <location>
        <begin position="170"/>
        <end position="190"/>
    </location>
</feature>
<keyword evidence="1" id="KW-0472">Membrane</keyword>
<accession>W4JPA6</accession>
<keyword evidence="2" id="KW-0732">Signal</keyword>
<dbReference type="AlphaFoldDB" id="W4JPA6"/>
<evidence type="ECO:0000313" key="3">
    <source>
        <dbReference type="EMBL" id="ETW75294.1"/>
    </source>
</evidence>
<gene>
    <name evidence="3" type="ORF">HETIRDRAFT_430720</name>
</gene>
<keyword evidence="1" id="KW-0812">Transmembrane</keyword>
<keyword evidence="1" id="KW-1133">Transmembrane helix</keyword>
<dbReference type="KEGG" id="hir:HETIRDRAFT_430720"/>
<feature type="transmembrane region" description="Helical" evidence="1">
    <location>
        <begin position="141"/>
        <end position="163"/>
    </location>
</feature>
<keyword evidence="4" id="KW-1185">Reference proteome</keyword>
<evidence type="ECO:0000256" key="1">
    <source>
        <dbReference type="SAM" id="Phobius"/>
    </source>
</evidence>
<dbReference type="EMBL" id="KI925466">
    <property type="protein sequence ID" value="ETW75294.1"/>
    <property type="molecule type" value="Genomic_DNA"/>
</dbReference>
<reference evidence="3 4" key="1">
    <citation type="journal article" date="2012" name="New Phytol.">
        <title>Insight into trade-off between wood decay and parasitism from the genome of a fungal forest pathogen.</title>
        <authorList>
            <person name="Olson A."/>
            <person name="Aerts A."/>
            <person name="Asiegbu F."/>
            <person name="Belbahri L."/>
            <person name="Bouzid O."/>
            <person name="Broberg A."/>
            <person name="Canback B."/>
            <person name="Coutinho P.M."/>
            <person name="Cullen D."/>
            <person name="Dalman K."/>
            <person name="Deflorio G."/>
            <person name="van Diepen L.T."/>
            <person name="Dunand C."/>
            <person name="Duplessis S."/>
            <person name="Durling M."/>
            <person name="Gonthier P."/>
            <person name="Grimwood J."/>
            <person name="Fossdal C.G."/>
            <person name="Hansson D."/>
            <person name="Henrissat B."/>
            <person name="Hietala A."/>
            <person name="Himmelstrand K."/>
            <person name="Hoffmeister D."/>
            <person name="Hogberg N."/>
            <person name="James T.Y."/>
            <person name="Karlsson M."/>
            <person name="Kohler A."/>
            <person name="Kues U."/>
            <person name="Lee Y.H."/>
            <person name="Lin Y.C."/>
            <person name="Lind M."/>
            <person name="Lindquist E."/>
            <person name="Lombard V."/>
            <person name="Lucas S."/>
            <person name="Lunden K."/>
            <person name="Morin E."/>
            <person name="Murat C."/>
            <person name="Park J."/>
            <person name="Raffaello T."/>
            <person name="Rouze P."/>
            <person name="Salamov A."/>
            <person name="Schmutz J."/>
            <person name="Solheim H."/>
            <person name="Stahlberg J."/>
            <person name="Velez H."/>
            <person name="de Vries R.P."/>
            <person name="Wiebenga A."/>
            <person name="Woodward S."/>
            <person name="Yakovlev I."/>
            <person name="Garbelotto M."/>
            <person name="Martin F."/>
            <person name="Grigoriev I.V."/>
            <person name="Stenlid J."/>
        </authorList>
    </citation>
    <scope>NUCLEOTIDE SEQUENCE [LARGE SCALE GENOMIC DNA]</scope>
    <source>
        <strain evidence="3 4">TC 32-1</strain>
    </source>
</reference>
<sequence>MFSLVKLTTFVALAFGAIASVSAAPQPAAAVQVKRQSDAITAILADLTAELAPAAAQLNSLNAHTATAENITPIVNSIVSSVQNSQSKISALPAQDTSAISANDIASGLNSVFQTVLVPAGNVIALPGVDSATVVPALSPLGGALDGLLTIVLGLVAELLVVVKATLDTLLSGLVHVLVGLNLTGLLASLGL</sequence>
<proteinExistence type="predicted"/>
<feature type="signal peptide" evidence="2">
    <location>
        <begin position="1"/>
        <end position="23"/>
    </location>
</feature>
<dbReference type="InParanoid" id="W4JPA6"/>
<dbReference type="HOGENOM" id="CLU_120096_0_0_1"/>
<dbReference type="RefSeq" id="XP_009552726.1">
    <property type="nucleotide sequence ID" value="XM_009554431.1"/>
</dbReference>
<feature type="chain" id="PRO_5004844873" evidence="2">
    <location>
        <begin position="24"/>
        <end position="192"/>
    </location>
</feature>
<evidence type="ECO:0000313" key="4">
    <source>
        <dbReference type="Proteomes" id="UP000030671"/>
    </source>
</evidence>
<name>W4JPA6_HETIT</name>
<dbReference type="Proteomes" id="UP000030671">
    <property type="component" value="Unassembled WGS sequence"/>
</dbReference>